<feature type="signal peptide" evidence="1">
    <location>
        <begin position="1"/>
        <end position="22"/>
    </location>
</feature>
<feature type="chain" id="PRO_5047467218" evidence="1">
    <location>
        <begin position="23"/>
        <end position="177"/>
    </location>
</feature>
<organism evidence="3 4">
    <name type="scientific">Thiothrix litoralis</name>
    <dbReference type="NCBI Taxonomy" id="2891210"/>
    <lineage>
        <taxon>Bacteria</taxon>
        <taxon>Pseudomonadati</taxon>
        <taxon>Pseudomonadota</taxon>
        <taxon>Gammaproteobacteria</taxon>
        <taxon>Thiotrichales</taxon>
        <taxon>Thiotrichaceae</taxon>
        <taxon>Thiothrix</taxon>
    </lineage>
</organism>
<gene>
    <name evidence="3" type="ORF">J9253_05145</name>
</gene>
<evidence type="ECO:0000313" key="3">
    <source>
        <dbReference type="EMBL" id="QTR47325.1"/>
    </source>
</evidence>
<dbReference type="GO" id="GO:0016853">
    <property type="term" value="F:isomerase activity"/>
    <property type="evidence" value="ECO:0007669"/>
    <property type="project" value="UniProtKB-KW"/>
</dbReference>
<dbReference type="InterPro" id="IPR016087">
    <property type="entry name" value="Chalcone_isomerase"/>
</dbReference>
<dbReference type="Proteomes" id="UP000672039">
    <property type="component" value="Chromosome"/>
</dbReference>
<name>A0ABX7X2F4_9GAMM</name>
<dbReference type="Pfam" id="PF16036">
    <property type="entry name" value="Chalcone_3"/>
    <property type="match status" value="1"/>
</dbReference>
<sequence>MHTLTSILLLTTLLLAPLSVMAKLPAGLKTVGQGDAFYLSVIKVYNASLAVGNNATRTNVLEADVSRCLTLDYAVDLSADKFALAADTILKRQHDTATLQSINPQLAQLHNAYQDVKVGDIYQMCYDAKQQTTRLLLNDKPLTSVKSAEFANVYFGIWLGEKQPITQALRESLLKGL</sequence>
<dbReference type="RefSeq" id="WP_028490201.1">
    <property type="nucleotide sequence ID" value="NZ_CP072801.1"/>
</dbReference>
<accession>A0ABX7X2F4</accession>
<keyword evidence="4" id="KW-1185">Reference proteome</keyword>
<protein>
    <submittedName>
        <fullName evidence="3">Chalcone isomerase family protein</fullName>
    </submittedName>
</protein>
<proteinExistence type="predicted"/>
<keyword evidence="1" id="KW-0732">Signal</keyword>
<reference evidence="3 4" key="1">
    <citation type="submission" date="2021-04" db="EMBL/GenBank/DDBJ databases">
        <title>Genomics, taxonomy and metabolism of representatives of sulfur bacteria of the genus Thiothrix: Thiothrix fructosivorans QT, Thiothrix unzii A1T and three new species, Thiothrix subterranea sp. nov., Thiothrix litoralis sp. nov. and 'Candidatus Thiothrix anitrata' sp. nov.</title>
        <authorList>
            <person name="Ravin N.V."/>
            <person name="Smolyakov D."/>
            <person name="Rudenko T.S."/>
            <person name="Mardanov A.V."/>
            <person name="Beletsky A.V."/>
            <person name="Markov N.D."/>
            <person name="Fomenkov A.I."/>
            <person name="Roberts R.J."/>
            <person name="Karnachuk O.V."/>
            <person name="Novikov A."/>
            <person name="Grabovich M.Y."/>
        </authorList>
    </citation>
    <scope>NUCLEOTIDE SEQUENCE [LARGE SCALE GENOMIC DNA]</scope>
    <source>
        <strain evidence="3 4">AS</strain>
    </source>
</reference>
<evidence type="ECO:0000256" key="1">
    <source>
        <dbReference type="SAM" id="SignalP"/>
    </source>
</evidence>
<keyword evidence="3" id="KW-0413">Isomerase</keyword>
<dbReference type="EMBL" id="CP072801">
    <property type="protein sequence ID" value="QTR47325.1"/>
    <property type="molecule type" value="Genomic_DNA"/>
</dbReference>
<evidence type="ECO:0000259" key="2">
    <source>
        <dbReference type="Pfam" id="PF16036"/>
    </source>
</evidence>
<evidence type="ECO:0000313" key="4">
    <source>
        <dbReference type="Proteomes" id="UP000672039"/>
    </source>
</evidence>
<feature type="domain" description="Chalcone isomerase" evidence="2">
    <location>
        <begin position="40"/>
        <end position="174"/>
    </location>
</feature>